<keyword evidence="2" id="KW-1185">Reference proteome</keyword>
<protein>
    <submittedName>
        <fullName evidence="1">Uncharacterized protein</fullName>
    </submittedName>
</protein>
<dbReference type="AlphaFoldDB" id="A0A068SUK4"/>
<gene>
    <name evidence="1" type="ORF">RG540_CH32570</name>
</gene>
<dbReference type="HOGENOM" id="CLU_2789672_0_0_5"/>
<evidence type="ECO:0000313" key="2">
    <source>
        <dbReference type="Proteomes" id="UP000028181"/>
    </source>
</evidence>
<evidence type="ECO:0000313" key="1">
    <source>
        <dbReference type="EMBL" id="CDN49421.1"/>
    </source>
</evidence>
<organism evidence="1 2">
    <name type="scientific">Neorhizobium galegae bv. orientalis str. HAMBI 540</name>
    <dbReference type="NCBI Taxonomy" id="1028800"/>
    <lineage>
        <taxon>Bacteria</taxon>
        <taxon>Pseudomonadati</taxon>
        <taxon>Pseudomonadota</taxon>
        <taxon>Alphaproteobacteria</taxon>
        <taxon>Hyphomicrobiales</taxon>
        <taxon>Rhizobiaceae</taxon>
        <taxon>Rhizobium/Agrobacterium group</taxon>
        <taxon>Neorhizobium</taxon>
    </lineage>
</organism>
<sequence>MDRGHFGLAGAAGRLTPPNLSGYFRLGATALGNNRAVAAFTGGDRKREAGNVRRSLGRPIPFHVSEAV</sequence>
<name>A0A068SUK4_NEOGA</name>
<accession>A0A068SUK4</accession>
<dbReference type="Proteomes" id="UP000028181">
    <property type="component" value="Chromosome I"/>
</dbReference>
<dbReference type="KEGG" id="ngg:RG540_CH32570"/>
<dbReference type="EMBL" id="HG938353">
    <property type="protein sequence ID" value="CDN49421.1"/>
    <property type="molecule type" value="Genomic_DNA"/>
</dbReference>
<proteinExistence type="predicted"/>
<reference evidence="2" key="1">
    <citation type="journal article" date="2014" name="BMC Genomics">
        <title>Genome sequencing of two Neorhizobium galegae strains reveals a noeT gene responsible for the unusual acetylation of the nodulation factors.</title>
        <authorList>
            <person name="Osterman J."/>
            <person name="Marsh J."/>
            <person name="Laine P.K."/>
            <person name="Zeng Z."/>
            <person name="Alatalo E."/>
            <person name="Sullivan J.T."/>
            <person name="Young J.P."/>
            <person name="Thomas-Oates J."/>
            <person name="Paulin L."/>
            <person name="Lindstrom K."/>
        </authorList>
    </citation>
    <scope>NUCLEOTIDE SEQUENCE [LARGE SCALE GENOMIC DNA]</scope>
    <source>
        <strain evidence="2">HAMBI 540</strain>
    </source>
</reference>